<feature type="compositionally biased region" description="Basic and acidic residues" evidence="1">
    <location>
        <begin position="28"/>
        <end position="50"/>
    </location>
</feature>
<accession>A0A9X0D404</accession>
<proteinExistence type="predicted"/>
<protein>
    <submittedName>
        <fullName evidence="2">Uncharacterized protein</fullName>
    </submittedName>
</protein>
<reference evidence="2" key="1">
    <citation type="submission" date="2023-01" db="EMBL/GenBank/DDBJ databases">
        <title>Genome assembly of the deep-sea coral Lophelia pertusa.</title>
        <authorList>
            <person name="Herrera S."/>
            <person name="Cordes E."/>
        </authorList>
    </citation>
    <scope>NUCLEOTIDE SEQUENCE</scope>
    <source>
        <strain evidence="2">USNM1676648</strain>
        <tissue evidence="2">Polyp</tissue>
    </source>
</reference>
<name>A0A9X0D404_9CNID</name>
<feature type="compositionally biased region" description="Acidic residues" evidence="1">
    <location>
        <begin position="74"/>
        <end position="106"/>
    </location>
</feature>
<feature type="region of interest" description="Disordered" evidence="1">
    <location>
        <begin position="154"/>
        <end position="195"/>
    </location>
</feature>
<evidence type="ECO:0000313" key="3">
    <source>
        <dbReference type="Proteomes" id="UP001163046"/>
    </source>
</evidence>
<gene>
    <name evidence="2" type="ORF">OS493_024026</name>
</gene>
<organism evidence="2 3">
    <name type="scientific">Desmophyllum pertusum</name>
    <dbReference type="NCBI Taxonomy" id="174260"/>
    <lineage>
        <taxon>Eukaryota</taxon>
        <taxon>Metazoa</taxon>
        <taxon>Cnidaria</taxon>
        <taxon>Anthozoa</taxon>
        <taxon>Hexacorallia</taxon>
        <taxon>Scleractinia</taxon>
        <taxon>Caryophylliina</taxon>
        <taxon>Caryophylliidae</taxon>
        <taxon>Desmophyllum</taxon>
    </lineage>
</organism>
<feature type="compositionally biased region" description="Low complexity" evidence="1">
    <location>
        <begin position="174"/>
        <end position="185"/>
    </location>
</feature>
<feature type="region of interest" description="Disordered" evidence="1">
    <location>
        <begin position="1"/>
        <end position="106"/>
    </location>
</feature>
<keyword evidence="3" id="KW-1185">Reference proteome</keyword>
<dbReference type="Proteomes" id="UP001163046">
    <property type="component" value="Unassembled WGS sequence"/>
</dbReference>
<evidence type="ECO:0000313" key="2">
    <source>
        <dbReference type="EMBL" id="KAJ7384014.1"/>
    </source>
</evidence>
<dbReference type="EMBL" id="MU825891">
    <property type="protein sequence ID" value="KAJ7384014.1"/>
    <property type="molecule type" value="Genomic_DNA"/>
</dbReference>
<comment type="caution">
    <text evidence="2">The sequence shown here is derived from an EMBL/GenBank/DDBJ whole genome shotgun (WGS) entry which is preliminary data.</text>
</comment>
<sequence length="302" mass="34130">MEMLCTDLPSAKFSKKYHQVSDDDEKEIEERYGQEAYEEEKGEKEEETPRKKFTLAIKPKGKQSTEGRVSQSEEKEEEGSVEDSEEEDSEGEDSEGEDSEESEEEEAITFCFLTFRNPPVVRGHAAAFRYWFNDFGHTGPYNQTVLVQGETRTVIPKGNPMDSPGDSPRRVKRLLPSSVSSSPQPKKGHKKNSTVKKSLNFVAETLLPNKENEEPSNVELITNQGRDIPLLAEIELNVEDLSGKQTTELKVVNPNGRVDKHSTFDDKTKSMILNLCRKNWTTVSNLSVEHPNVRQETGETFA</sequence>
<dbReference type="AlphaFoldDB" id="A0A9X0D404"/>
<evidence type="ECO:0000256" key="1">
    <source>
        <dbReference type="SAM" id="MobiDB-lite"/>
    </source>
</evidence>